<dbReference type="EMBL" id="FMVW01000004">
    <property type="protein sequence ID" value="SCZ36645.1"/>
    <property type="molecule type" value="Genomic_DNA"/>
</dbReference>
<evidence type="ECO:0000256" key="4">
    <source>
        <dbReference type="ARBA" id="ARBA00022833"/>
    </source>
</evidence>
<dbReference type="InterPro" id="IPR014336">
    <property type="entry name" value="DoeB"/>
</dbReference>
<keyword evidence="4" id="KW-0862">Zinc</keyword>
<feature type="domain" description="Succinylglutamate desuccinylase/Aspartoacylase catalytic" evidence="5">
    <location>
        <begin position="47"/>
        <end position="234"/>
    </location>
</feature>
<dbReference type="InterPro" id="IPR053138">
    <property type="entry name" value="N-alpha-Ac-DABA_deacetylase"/>
</dbReference>
<keyword evidence="3" id="KW-0378">Hydrolase</keyword>
<dbReference type="CDD" id="cd06252">
    <property type="entry name" value="M14_ASTE_ASPA-like"/>
    <property type="match status" value="1"/>
</dbReference>
<dbReference type="STRING" id="1120955.SAMN03080610_02017"/>
<evidence type="ECO:0000313" key="7">
    <source>
        <dbReference type="Proteomes" id="UP000199347"/>
    </source>
</evidence>
<protein>
    <submittedName>
        <fullName evidence="6">N-alpha-acetyl-L-2,4-diaminobutyrate deacetylase</fullName>
    </submittedName>
</protein>
<dbReference type="Gene3D" id="3.40.630.10">
    <property type="entry name" value="Zn peptidases"/>
    <property type="match status" value="1"/>
</dbReference>
<dbReference type="PIRSF" id="PIRSF039012">
    <property type="entry name" value="ASP"/>
    <property type="match status" value="1"/>
</dbReference>
<dbReference type="GO" id="GO:0046872">
    <property type="term" value="F:metal ion binding"/>
    <property type="evidence" value="ECO:0007669"/>
    <property type="project" value="UniProtKB-KW"/>
</dbReference>
<name>A0A1G5NGW7_AFIMA</name>
<evidence type="ECO:0000256" key="2">
    <source>
        <dbReference type="ARBA" id="ARBA00022723"/>
    </source>
</evidence>
<reference evidence="6 7" key="1">
    <citation type="submission" date="2016-10" db="EMBL/GenBank/DDBJ databases">
        <authorList>
            <person name="de Groot N.N."/>
        </authorList>
    </citation>
    <scope>NUCLEOTIDE SEQUENCE [LARGE SCALE GENOMIC DNA]</scope>
    <source>
        <strain evidence="6 7">DSM 2698</strain>
    </source>
</reference>
<evidence type="ECO:0000256" key="1">
    <source>
        <dbReference type="ARBA" id="ARBA00001947"/>
    </source>
</evidence>
<dbReference type="AlphaFoldDB" id="A0A1G5NGW7"/>
<dbReference type="InterPro" id="IPR043795">
    <property type="entry name" value="N-alpha-Ac-DABA-like"/>
</dbReference>
<gene>
    <name evidence="6" type="ORF">SAMN03080610_02017</name>
</gene>
<sequence>MIDSPIVPTVDFEREGIQHGYLRLPWSRDDSAWGNLMIPITVVSNGPGPTALVTGGSHGDEYEGPIALADFARKVEVDEVTGRIILVPFMNYPAFRAGTRLSPIDTFNLNRTFPGRPDGSVTEKIADYIQRALLPMADLVLDFHSGGKTLDFLPFAACHVLENKAQEARCREARDAFCAPYSMTMLEIDAVGMLDTAAEALGKVFVTTEIGGGGTATARTLAIARRGLANILKHAGILAGPIDHRPSVFLDMPGPECFSFSQSEGFIEPAVDLGAQVRKGDLLLSVHPIERLGGEPQEYRAGLDGILAARHYPGLVGLGDCLAVVASVEPDISVDEQR</sequence>
<accession>A0A1G5NGW7</accession>
<evidence type="ECO:0000256" key="3">
    <source>
        <dbReference type="ARBA" id="ARBA00022801"/>
    </source>
</evidence>
<dbReference type="PANTHER" id="PTHR37326">
    <property type="entry name" value="BLL3975 PROTEIN"/>
    <property type="match status" value="1"/>
</dbReference>
<dbReference type="PANTHER" id="PTHR37326:SF1">
    <property type="entry name" value="BLL3975 PROTEIN"/>
    <property type="match status" value="1"/>
</dbReference>
<keyword evidence="7" id="KW-1185">Reference proteome</keyword>
<evidence type="ECO:0000313" key="6">
    <source>
        <dbReference type="EMBL" id="SCZ36645.1"/>
    </source>
</evidence>
<dbReference type="NCBIfam" id="TIGR02994">
    <property type="entry name" value="ectoine_eutE"/>
    <property type="match status" value="1"/>
</dbReference>
<dbReference type="OrthoDB" id="9782876at2"/>
<organism evidence="6 7">
    <name type="scientific">Afifella marina DSM 2698</name>
    <dbReference type="NCBI Taxonomy" id="1120955"/>
    <lineage>
        <taxon>Bacteria</taxon>
        <taxon>Pseudomonadati</taxon>
        <taxon>Pseudomonadota</taxon>
        <taxon>Alphaproteobacteria</taxon>
        <taxon>Hyphomicrobiales</taxon>
        <taxon>Afifellaceae</taxon>
        <taxon>Afifella</taxon>
    </lineage>
</organism>
<evidence type="ECO:0000259" key="5">
    <source>
        <dbReference type="Pfam" id="PF24827"/>
    </source>
</evidence>
<dbReference type="RefSeq" id="WP_092812758.1">
    <property type="nucleotide sequence ID" value="NZ_FMVW01000004.1"/>
</dbReference>
<dbReference type="GO" id="GO:0016788">
    <property type="term" value="F:hydrolase activity, acting on ester bonds"/>
    <property type="evidence" value="ECO:0007669"/>
    <property type="project" value="InterPro"/>
</dbReference>
<dbReference type="SUPFAM" id="SSF53187">
    <property type="entry name" value="Zn-dependent exopeptidases"/>
    <property type="match status" value="1"/>
</dbReference>
<dbReference type="Pfam" id="PF24827">
    <property type="entry name" value="AstE_AspA_cat"/>
    <property type="match status" value="1"/>
</dbReference>
<proteinExistence type="predicted"/>
<comment type="cofactor">
    <cofactor evidence="1">
        <name>Zn(2+)</name>
        <dbReference type="ChEBI" id="CHEBI:29105"/>
    </cofactor>
</comment>
<dbReference type="Proteomes" id="UP000199347">
    <property type="component" value="Unassembled WGS sequence"/>
</dbReference>
<dbReference type="InterPro" id="IPR055438">
    <property type="entry name" value="AstE_AspA_cat"/>
</dbReference>
<keyword evidence="2" id="KW-0479">Metal-binding</keyword>
<dbReference type="GO" id="GO:0016811">
    <property type="term" value="F:hydrolase activity, acting on carbon-nitrogen (but not peptide) bonds, in linear amides"/>
    <property type="evidence" value="ECO:0007669"/>
    <property type="project" value="InterPro"/>
</dbReference>